<accession>A0ABT9V1B3</accession>
<dbReference type="Proteomes" id="UP001231362">
    <property type="component" value="Unassembled WGS sequence"/>
</dbReference>
<reference evidence="3 4" key="1">
    <citation type="submission" date="2023-07" db="EMBL/GenBank/DDBJ databases">
        <title>Genomic Encyclopedia of Type Strains, Phase IV (KMG-IV): sequencing the most valuable type-strain genomes for metagenomic binning, comparative biology and taxonomic classification.</title>
        <authorList>
            <person name="Goeker M."/>
        </authorList>
    </citation>
    <scope>NUCLEOTIDE SEQUENCE [LARGE SCALE GENOMIC DNA]</scope>
    <source>
        <strain evidence="3 4">DSM 23948</strain>
    </source>
</reference>
<proteinExistence type="predicted"/>
<evidence type="ECO:0000259" key="2">
    <source>
        <dbReference type="Pfam" id="PF26273"/>
    </source>
</evidence>
<keyword evidence="4" id="KW-1185">Reference proteome</keyword>
<keyword evidence="1" id="KW-0472">Membrane</keyword>
<feature type="transmembrane region" description="Helical" evidence="1">
    <location>
        <begin position="99"/>
        <end position="118"/>
    </location>
</feature>
<gene>
    <name evidence="3" type="ORF">J2S07_001000</name>
</gene>
<evidence type="ECO:0000256" key="1">
    <source>
        <dbReference type="SAM" id="Phobius"/>
    </source>
</evidence>
<feature type="transmembrane region" description="Helical" evidence="1">
    <location>
        <begin position="124"/>
        <end position="142"/>
    </location>
</feature>
<dbReference type="InterPro" id="IPR058598">
    <property type="entry name" value="Gly_zipper-like_dom"/>
</dbReference>
<dbReference type="RefSeq" id="WP_307149290.1">
    <property type="nucleotide sequence ID" value="NZ_JAUSTU010000003.1"/>
</dbReference>
<keyword evidence="1" id="KW-1133">Transmembrane helix</keyword>
<dbReference type="EMBL" id="JAUSTU010000003">
    <property type="protein sequence ID" value="MDQ0154696.1"/>
    <property type="molecule type" value="Genomic_DNA"/>
</dbReference>
<dbReference type="Pfam" id="PF26273">
    <property type="entry name" value="Gly_zipper"/>
    <property type="match status" value="1"/>
</dbReference>
<comment type="caution">
    <text evidence="3">The sequence shown here is derived from an EMBL/GenBank/DDBJ whole genome shotgun (WGS) entry which is preliminary data.</text>
</comment>
<keyword evidence="1" id="KW-0812">Transmembrane</keyword>
<protein>
    <submittedName>
        <fullName evidence="3">RNase H-like nuclease (RuvC/YqgF family)</fullName>
    </submittedName>
</protein>
<evidence type="ECO:0000313" key="4">
    <source>
        <dbReference type="Proteomes" id="UP001231362"/>
    </source>
</evidence>
<feature type="domain" description="Glycine zipper-like" evidence="2">
    <location>
        <begin position="102"/>
        <end position="142"/>
    </location>
</feature>
<sequence>MQNEVEHLKTMVREMKDAVDEQTAKKLNLDKCERLIDRLSSFSDSCMECKQKLLELKSHFSDLQERLDLLQTDTLKPHNKVINQIASHLQKRHKLVAEGTYLAIYMSFGLSMGVVFGLTIFDNIGFGMSIGLSIGLAIGAALDADAKKKGNTI</sequence>
<evidence type="ECO:0000313" key="3">
    <source>
        <dbReference type="EMBL" id="MDQ0154696.1"/>
    </source>
</evidence>
<name>A0ABT9V1B3_9BACL</name>
<organism evidence="3 4">
    <name type="scientific">Anoxybacillus andreesenii</name>
    <dbReference type="NCBI Taxonomy" id="1325932"/>
    <lineage>
        <taxon>Bacteria</taxon>
        <taxon>Bacillati</taxon>
        <taxon>Bacillota</taxon>
        <taxon>Bacilli</taxon>
        <taxon>Bacillales</taxon>
        <taxon>Anoxybacillaceae</taxon>
        <taxon>Anoxybacillus</taxon>
    </lineage>
</organism>